<evidence type="ECO:0000313" key="2">
    <source>
        <dbReference type="Proteomes" id="UP000072741"/>
    </source>
</evidence>
<dbReference type="AlphaFoldDB" id="A0A147GWY0"/>
<sequence length="562" mass="62426">MAKKPGKEFFEGLAQLAEQLRRQIDANLDGWDISPEAVAERRRKVFDPISGYEYWDRTYFPHYGTAEPSELHKYLYERLPRIVATKAGQRDAIAAPRGEAKSTKVSMSFVLWTVITGIKWYPVIVMDAFEQAAEMLEAIKAELEANPRIAGDFPEAAGQGKVWRAGVIVTANGRKVEAFGSAKKIRGRRHGAHRPDLAIMDDIENDENVQTPAQRDKLAKFVTASVLNLGPPDDSMDAIIIGTVLAYDSVLARFLKNPMWHGKVMKAIIQWPDDMDRWDTFEGLLLNASSPDEGMASAMAFYEENRAAMDKGAKVSWPALRPLVKLMIKRAREGHGAFDSEQQNDPTAGDDAPFANSIHFWVNRIAEWIFYGAVDPSLGRQGKGRGSKTDPSAIGVAGYQRTLGVMDVVEAKIKKRTPDRIISDIIELQQEYCCIVWGVEAVQFQEFLRTELVKRSAAAGVPVPARALTPITDKDLRIESLQPHMHNGLIRVHASQSTLIDQFRHFPNADHDDGPDMVQMLWMLCVTGGVAAAAQGGIAATPAQTARERYGRQAAGMFGRRR</sequence>
<comment type="caution">
    <text evidence="1">The sequence shown here is derived from an EMBL/GenBank/DDBJ whole genome shotgun (WGS) entry which is preliminary data.</text>
</comment>
<dbReference type="InterPro" id="IPR006517">
    <property type="entry name" value="Phage_terminase_lsu-like_C"/>
</dbReference>
<dbReference type="EMBL" id="LDSL01000064">
    <property type="protein sequence ID" value="KTT21892.1"/>
    <property type="molecule type" value="Genomic_DNA"/>
</dbReference>
<reference evidence="1 2" key="1">
    <citation type="journal article" date="2016" name="Front. Microbiol.">
        <title>Genomic Resource of Rice Seed Associated Bacteria.</title>
        <authorList>
            <person name="Midha S."/>
            <person name="Bansal K."/>
            <person name="Sharma S."/>
            <person name="Kumar N."/>
            <person name="Patil P.P."/>
            <person name="Chaudhry V."/>
            <person name="Patil P.B."/>
        </authorList>
    </citation>
    <scope>NUCLEOTIDE SEQUENCE [LARGE SCALE GENOMIC DNA]</scope>
    <source>
        <strain evidence="1 2">NS331</strain>
    </source>
</reference>
<proteinExistence type="predicted"/>
<dbReference type="Gene3D" id="3.30.420.240">
    <property type="match status" value="1"/>
</dbReference>
<name>A0A147GWY0_9BURK</name>
<dbReference type="PATRIC" id="fig|433924.3.peg.4223"/>
<protein>
    <submittedName>
        <fullName evidence="1">Phage protein</fullName>
    </submittedName>
</protein>
<dbReference type="RefSeq" id="WP_058642038.1">
    <property type="nucleotide sequence ID" value="NZ_LDSL01000064.1"/>
</dbReference>
<dbReference type="InterPro" id="IPR027417">
    <property type="entry name" value="P-loop_NTPase"/>
</dbReference>
<dbReference type="Gene3D" id="3.40.50.300">
    <property type="entry name" value="P-loop containing nucleotide triphosphate hydrolases"/>
    <property type="match status" value="1"/>
</dbReference>
<keyword evidence="2" id="KW-1185">Reference proteome</keyword>
<dbReference type="Proteomes" id="UP000072741">
    <property type="component" value="Unassembled WGS sequence"/>
</dbReference>
<gene>
    <name evidence="1" type="ORF">NS331_11050</name>
</gene>
<evidence type="ECO:0000313" key="1">
    <source>
        <dbReference type="EMBL" id="KTT21892.1"/>
    </source>
</evidence>
<organism evidence="1 2">
    <name type="scientific">Pseudacidovorax intermedius</name>
    <dbReference type="NCBI Taxonomy" id="433924"/>
    <lineage>
        <taxon>Bacteria</taxon>
        <taxon>Pseudomonadati</taxon>
        <taxon>Pseudomonadota</taxon>
        <taxon>Betaproteobacteria</taxon>
        <taxon>Burkholderiales</taxon>
        <taxon>Comamonadaceae</taxon>
        <taxon>Pseudacidovorax</taxon>
    </lineage>
</organism>
<dbReference type="OrthoDB" id="378710at2"/>
<dbReference type="NCBIfam" id="TIGR01630">
    <property type="entry name" value="psiM2_ORF9"/>
    <property type="match status" value="1"/>
</dbReference>
<accession>A0A147GWY0</accession>